<gene>
    <name evidence="10" type="ORF">P343_01170</name>
</gene>
<dbReference type="EMBL" id="AWTC01000001">
    <property type="protein sequence ID" value="EST13421.1"/>
    <property type="molecule type" value="Genomic_DNA"/>
</dbReference>
<dbReference type="eggNOG" id="COG1989">
    <property type="taxonomic scope" value="Bacteria"/>
</dbReference>
<name>V6J2N4_9BACL</name>
<accession>V6J2N4</accession>
<dbReference type="PANTHER" id="PTHR30487:SF0">
    <property type="entry name" value="PREPILIN LEADER PEPTIDASE_N-METHYLTRANSFERASE-RELATED"/>
    <property type="match status" value="1"/>
</dbReference>
<reference evidence="10 11" key="1">
    <citation type="journal article" date="2013" name="Genome Announc.">
        <title>Genome Sequence of Sporolactobacillus laevolacticus DSM442, an Efficient Polymer-Grade D-Lactate Producer from Agricultural Waste Cottonseed as a Nitrogen Source.</title>
        <authorList>
            <person name="Wang H."/>
            <person name="Wang L."/>
            <person name="Ju J."/>
            <person name="Yu B."/>
            <person name="Ma Y."/>
        </authorList>
    </citation>
    <scope>NUCLEOTIDE SEQUENCE [LARGE SCALE GENOMIC DNA]</scope>
    <source>
        <strain evidence="10 11">DSM 442</strain>
    </source>
</reference>
<keyword evidence="3" id="KW-1003">Cell membrane</keyword>
<comment type="caution">
    <text evidence="10">The sequence shown here is derived from an EMBL/GenBank/DDBJ whole genome shotgun (WGS) entry which is preliminary data.</text>
</comment>
<feature type="transmembrane region" description="Helical" evidence="7">
    <location>
        <begin position="127"/>
        <end position="144"/>
    </location>
</feature>
<evidence type="ECO:0000256" key="4">
    <source>
        <dbReference type="ARBA" id="ARBA00022692"/>
    </source>
</evidence>
<dbReference type="PANTHER" id="PTHR30487">
    <property type="entry name" value="TYPE 4 PREPILIN-LIKE PROTEINS LEADER PEPTIDE-PROCESSING ENZYME"/>
    <property type="match status" value="1"/>
</dbReference>
<protein>
    <submittedName>
        <fullName evidence="10">Prepilin peptidase</fullName>
    </submittedName>
</protein>
<feature type="transmembrane region" description="Helical" evidence="7">
    <location>
        <begin position="6"/>
        <end position="28"/>
    </location>
</feature>
<dbReference type="InterPro" id="IPR000045">
    <property type="entry name" value="Prepilin_IV_endopep_pep"/>
</dbReference>
<comment type="similarity">
    <text evidence="2">Belongs to the peptidase A24 family.</text>
</comment>
<dbReference type="InterPro" id="IPR050882">
    <property type="entry name" value="Prepilin_peptidase/N-MTase"/>
</dbReference>
<evidence type="ECO:0000256" key="7">
    <source>
        <dbReference type="SAM" id="Phobius"/>
    </source>
</evidence>
<dbReference type="Pfam" id="PF06750">
    <property type="entry name" value="A24_N_bact"/>
    <property type="match status" value="1"/>
</dbReference>
<evidence type="ECO:0000256" key="3">
    <source>
        <dbReference type="ARBA" id="ARBA00022475"/>
    </source>
</evidence>
<dbReference type="AlphaFoldDB" id="V6J2N4"/>
<evidence type="ECO:0000256" key="6">
    <source>
        <dbReference type="ARBA" id="ARBA00023136"/>
    </source>
</evidence>
<sequence>MSILIDTYVALFGVVLGSFFNVVGYRILNNRSILFPRSHCPHCMQVIRSYDLIPIISYLLLKGKCRKCHHRISLIYPIVEASTGILFLSTFLHATTLEDLIAQWLLIALIMITLLTDLNKMIIPNQLILSFFIIFVLFRMVFPLNPWWDSILASTLICMLLTIFALISKGGIGGGDIKLLTIVGILLGTKQLMIGLFLAFLFGALICGTARILKLLKKKQPIPFVPFIAIGLISALFFGDLLFIYYWKAMLGFSDYYLSN</sequence>
<evidence type="ECO:0000256" key="2">
    <source>
        <dbReference type="ARBA" id="ARBA00005801"/>
    </source>
</evidence>
<dbReference type="PATRIC" id="fig|1395513.3.peg.236"/>
<dbReference type="Gene3D" id="1.20.120.1220">
    <property type="match status" value="1"/>
</dbReference>
<dbReference type="Proteomes" id="UP000018296">
    <property type="component" value="Unassembled WGS sequence"/>
</dbReference>
<proteinExistence type="inferred from homology"/>
<evidence type="ECO:0000256" key="1">
    <source>
        <dbReference type="ARBA" id="ARBA00004651"/>
    </source>
</evidence>
<dbReference type="GO" id="GO:0004190">
    <property type="term" value="F:aspartic-type endopeptidase activity"/>
    <property type="evidence" value="ECO:0007669"/>
    <property type="project" value="InterPro"/>
</dbReference>
<keyword evidence="11" id="KW-1185">Reference proteome</keyword>
<dbReference type="Pfam" id="PF01478">
    <property type="entry name" value="Peptidase_A24"/>
    <property type="match status" value="1"/>
</dbReference>
<feature type="domain" description="Prepilin peptidase A24 N-terminal" evidence="9">
    <location>
        <begin position="11"/>
        <end position="93"/>
    </location>
</feature>
<feature type="transmembrane region" description="Helical" evidence="7">
    <location>
        <begin position="179"/>
        <end position="212"/>
    </location>
</feature>
<evidence type="ECO:0000259" key="8">
    <source>
        <dbReference type="Pfam" id="PF01478"/>
    </source>
</evidence>
<dbReference type="RefSeq" id="WP_023508553.1">
    <property type="nucleotide sequence ID" value="NZ_AWTC01000001.1"/>
</dbReference>
<evidence type="ECO:0000259" key="9">
    <source>
        <dbReference type="Pfam" id="PF06750"/>
    </source>
</evidence>
<evidence type="ECO:0000313" key="10">
    <source>
        <dbReference type="EMBL" id="EST13421.1"/>
    </source>
</evidence>
<feature type="transmembrane region" description="Helical" evidence="7">
    <location>
        <begin position="74"/>
        <end position="94"/>
    </location>
</feature>
<feature type="domain" description="Prepilin type IV endopeptidase peptidase" evidence="8">
    <location>
        <begin position="104"/>
        <end position="207"/>
    </location>
</feature>
<dbReference type="InterPro" id="IPR010627">
    <property type="entry name" value="Prepilin_pept_A24_N"/>
</dbReference>
<keyword evidence="6 7" id="KW-0472">Membrane</keyword>
<comment type="subcellular location">
    <subcellularLocation>
        <location evidence="1">Cell membrane</location>
        <topology evidence="1">Multi-pass membrane protein</topology>
    </subcellularLocation>
</comment>
<dbReference type="GO" id="GO:0005886">
    <property type="term" value="C:plasma membrane"/>
    <property type="evidence" value="ECO:0007669"/>
    <property type="project" value="UniProtKB-SubCell"/>
</dbReference>
<organism evidence="10 11">
    <name type="scientific">Sporolactobacillus laevolacticus DSM 442</name>
    <dbReference type="NCBI Taxonomy" id="1395513"/>
    <lineage>
        <taxon>Bacteria</taxon>
        <taxon>Bacillati</taxon>
        <taxon>Bacillota</taxon>
        <taxon>Bacilli</taxon>
        <taxon>Bacillales</taxon>
        <taxon>Sporolactobacillaceae</taxon>
        <taxon>Sporolactobacillus</taxon>
    </lineage>
</organism>
<feature type="transmembrane region" description="Helical" evidence="7">
    <location>
        <begin position="100"/>
        <end position="118"/>
    </location>
</feature>
<dbReference type="STRING" id="1395513.P343_01170"/>
<feature type="transmembrane region" description="Helical" evidence="7">
    <location>
        <begin position="150"/>
        <end position="167"/>
    </location>
</feature>
<evidence type="ECO:0000256" key="5">
    <source>
        <dbReference type="ARBA" id="ARBA00022989"/>
    </source>
</evidence>
<dbReference type="OrthoDB" id="9789291at2"/>
<keyword evidence="5 7" id="KW-1133">Transmembrane helix</keyword>
<evidence type="ECO:0000313" key="11">
    <source>
        <dbReference type="Proteomes" id="UP000018296"/>
    </source>
</evidence>
<keyword evidence="4 7" id="KW-0812">Transmembrane</keyword>
<feature type="transmembrane region" description="Helical" evidence="7">
    <location>
        <begin position="224"/>
        <end position="247"/>
    </location>
</feature>
<dbReference type="GO" id="GO:0006465">
    <property type="term" value="P:signal peptide processing"/>
    <property type="evidence" value="ECO:0007669"/>
    <property type="project" value="TreeGrafter"/>
</dbReference>